<dbReference type="EMBL" id="CAIX01001045">
    <property type="protein sequence ID" value="CCI50719.1"/>
    <property type="molecule type" value="Genomic_DNA"/>
</dbReference>
<comment type="caution">
    <text evidence="1">The sequence shown here is derived from an EMBL/GenBank/DDBJ whole genome shotgun (WGS) entry which is preliminary data.</text>
</comment>
<name>A0A024GV73_9STRA</name>
<accession>A0A024GV73</accession>
<sequence>MEIMEMTQMATSFSFLSRRDCDRLWRYGLMSEKNTTPSNLSSKYCYEEFPYYDGTSLQVLRPIEEMEQHSDMKKKDRIESKIWPSSILSDTIYSANKKRRSTETLDYYHTPQYKKSVCRTEQIEFDSPDAISEFPLLIDDMDFIQTKVLGSNGKRKETQEKKGIAEEYNAQHTNDASWYQSTTKRSKVIGDDTQIGKSIVKGFSSGRLFGNLQFHYSYLSQVVGKTSNQAHNVWRHIYRLSSNILTDCFPSTDDEMIDFLDQDFETKRSVKAEWRGLCCSKRRTGKVRGLRRQRKAIRTIRKSPRLQHKKKTI</sequence>
<gene>
    <name evidence="1" type="ORF">BN9_129170</name>
</gene>
<keyword evidence="2" id="KW-1185">Reference proteome</keyword>
<evidence type="ECO:0000313" key="1">
    <source>
        <dbReference type="EMBL" id="CCI50719.1"/>
    </source>
</evidence>
<protein>
    <submittedName>
        <fullName evidence="1">Uncharacterized protein</fullName>
    </submittedName>
</protein>
<dbReference type="Proteomes" id="UP000053237">
    <property type="component" value="Unassembled WGS sequence"/>
</dbReference>
<evidence type="ECO:0000313" key="2">
    <source>
        <dbReference type="Proteomes" id="UP000053237"/>
    </source>
</evidence>
<dbReference type="AlphaFoldDB" id="A0A024GV73"/>
<proteinExistence type="predicted"/>
<dbReference type="InParanoid" id="A0A024GV73"/>
<organism evidence="1 2">
    <name type="scientific">Albugo candida</name>
    <dbReference type="NCBI Taxonomy" id="65357"/>
    <lineage>
        <taxon>Eukaryota</taxon>
        <taxon>Sar</taxon>
        <taxon>Stramenopiles</taxon>
        <taxon>Oomycota</taxon>
        <taxon>Peronosporomycetes</taxon>
        <taxon>Albuginales</taxon>
        <taxon>Albuginaceae</taxon>
        <taxon>Albugo</taxon>
    </lineage>
</organism>
<reference evidence="1 2" key="1">
    <citation type="submission" date="2012-05" db="EMBL/GenBank/DDBJ databases">
        <title>Recombination and specialization in a pathogen metapopulation.</title>
        <authorList>
            <person name="Gardiner A."/>
            <person name="Kemen E."/>
            <person name="Schultz-Larsen T."/>
            <person name="MacLean D."/>
            <person name="Van Oosterhout C."/>
            <person name="Jones J.D.G."/>
        </authorList>
    </citation>
    <scope>NUCLEOTIDE SEQUENCE [LARGE SCALE GENOMIC DNA]</scope>
    <source>
        <strain evidence="1 2">Ac Nc2</strain>
    </source>
</reference>